<name>A0ABD3TI90_SINWO</name>
<evidence type="ECO:0000313" key="9">
    <source>
        <dbReference type="Proteomes" id="UP001634394"/>
    </source>
</evidence>
<evidence type="ECO:0000256" key="1">
    <source>
        <dbReference type="ARBA" id="ARBA00004141"/>
    </source>
</evidence>
<dbReference type="Pfam" id="PF00520">
    <property type="entry name" value="Ion_trans"/>
    <property type="match status" value="1"/>
</dbReference>
<comment type="caution">
    <text evidence="8">The sequence shown here is derived from an EMBL/GenBank/DDBJ whole genome shotgun (WGS) entry which is preliminary data.</text>
</comment>
<evidence type="ECO:0000313" key="8">
    <source>
        <dbReference type="EMBL" id="KAL3836759.1"/>
    </source>
</evidence>
<feature type="domain" description="TRPM-like" evidence="7">
    <location>
        <begin position="1"/>
        <end position="86"/>
    </location>
</feature>
<evidence type="ECO:0000256" key="2">
    <source>
        <dbReference type="ARBA" id="ARBA00022692"/>
    </source>
</evidence>
<comment type="subcellular location">
    <subcellularLocation>
        <location evidence="1">Membrane</location>
        <topology evidence="1">Multi-pass membrane protein</topology>
    </subcellularLocation>
</comment>
<dbReference type="PANTHER" id="PTHR13800">
    <property type="entry name" value="TRANSIENT RECEPTOR POTENTIAL CATION CHANNEL, SUBFAMILY M, MEMBER 6"/>
    <property type="match status" value="1"/>
</dbReference>
<feature type="transmembrane region" description="Helical" evidence="5">
    <location>
        <begin position="113"/>
        <end position="131"/>
    </location>
</feature>
<protein>
    <recommendedName>
        <fullName evidence="10">Ion transport domain-containing protein</fullName>
    </recommendedName>
</protein>
<keyword evidence="2 5" id="KW-0812">Transmembrane</keyword>
<gene>
    <name evidence="8" type="ORF">ACJMK2_022176</name>
</gene>
<keyword evidence="3 5" id="KW-1133">Transmembrane helix</keyword>
<dbReference type="PANTHER" id="PTHR13800:SF12">
    <property type="entry name" value="TRANSIENT RECEPTOR POTENTIAL CATION CHANNEL SUBFAMILY M MEMBER-LIKE 2"/>
    <property type="match status" value="1"/>
</dbReference>
<dbReference type="InterPro" id="IPR057366">
    <property type="entry name" value="TRPM-like"/>
</dbReference>
<keyword evidence="4 5" id="KW-0472">Membrane</keyword>
<evidence type="ECO:0000259" key="6">
    <source>
        <dbReference type="Pfam" id="PF00520"/>
    </source>
</evidence>
<evidence type="ECO:0000256" key="3">
    <source>
        <dbReference type="ARBA" id="ARBA00022989"/>
    </source>
</evidence>
<accession>A0ABD3TI90</accession>
<feature type="transmembrane region" description="Helical" evidence="5">
    <location>
        <begin position="211"/>
        <end position="235"/>
    </location>
</feature>
<sequence>DAMAAALFAHALLSAMSDEIDDADFKEKCEKDSREFTDFATGILKEGYKERCVNLVKKLLVQQQKRWGNSSCILIAVNAKNMQFISDHVCQDVFHNIWMGHIHQETGILSNNLKLLLCTFCPFLILALVSFKKEHQTCDDQIALNSQKPTTDTGNRLEPITRMIFRLGRQEPTICKKLKYFYEAPVVKFFHNVISYMLFLGLYSYSLMTNYYRYLSLLEIILCVWVFTIFSQEIIQVRSTPSKGWRRKLSNYITDGWNILDIFILGLFLCGMILRIFDIKQVAESAQVVHGVNLITFYMRLLHIFSVHRELGPKLEMIIQMVYNMVYFFMILVVFIVAYGIASHSILFPHTEPSLETFIEIFRRPYWNIYGELMLDTIAGSADCTNDPELYKTGSYYRCPTESGQYVVPLMLGAYMLMCNILLLNLLIAMFSFTFENVQKNSYLFWSFQQYSLINEYANRPILAPPLIILEHLYQLCKWIRSCWKKKIFCDKDNKMIETFYKNGMENNSSNVIEANSSANVEKRMEQMEKQ</sequence>
<feature type="non-terminal residue" evidence="8">
    <location>
        <position position="531"/>
    </location>
</feature>
<dbReference type="AlphaFoldDB" id="A0ABD3TI90"/>
<feature type="transmembrane region" description="Helical" evidence="5">
    <location>
        <begin position="256"/>
        <end position="276"/>
    </location>
</feature>
<feature type="domain" description="Ion transport" evidence="6">
    <location>
        <begin position="194"/>
        <end position="441"/>
    </location>
</feature>
<evidence type="ECO:0000256" key="5">
    <source>
        <dbReference type="SAM" id="Phobius"/>
    </source>
</evidence>
<dbReference type="Proteomes" id="UP001634394">
    <property type="component" value="Unassembled WGS sequence"/>
</dbReference>
<reference evidence="8 9" key="1">
    <citation type="submission" date="2024-11" db="EMBL/GenBank/DDBJ databases">
        <title>Chromosome-level genome assembly of the freshwater bivalve Anodonta woodiana.</title>
        <authorList>
            <person name="Chen X."/>
        </authorList>
    </citation>
    <scope>NUCLEOTIDE SEQUENCE [LARGE SCALE GENOMIC DNA]</scope>
    <source>
        <strain evidence="8">MN2024</strain>
        <tissue evidence="8">Gills</tissue>
    </source>
</reference>
<feature type="transmembrane region" description="Helical" evidence="5">
    <location>
        <begin position="412"/>
        <end position="435"/>
    </location>
</feature>
<dbReference type="InterPro" id="IPR005821">
    <property type="entry name" value="Ion_trans_dom"/>
</dbReference>
<feature type="transmembrane region" description="Helical" evidence="5">
    <location>
        <begin position="326"/>
        <end position="348"/>
    </location>
</feature>
<evidence type="ECO:0008006" key="10">
    <source>
        <dbReference type="Google" id="ProtNLM"/>
    </source>
</evidence>
<dbReference type="GO" id="GO:0016020">
    <property type="term" value="C:membrane"/>
    <property type="evidence" value="ECO:0007669"/>
    <property type="project" value="UniProtKB-SubCell"/>
</dbReference>
<organism evidence="8 9">
    <name type="scientific">Sinanodonta woodiana</name>
    <name type="common">Chinese pond mussel</name>
    <name type="synonym">Anodonta woodiana</name>
    <dbReference type="NCBI Taxonomy" id="1069815"/>
    <lineage>
        <taxon>Eukaryota</taxon>
        <taxon>Metazoa</taxon>
        <taxon>Spiralia</taxon>
        <taxon>Lophotrochozoa</taxon>
        <taxon>Mollusca</taxon>
        <taxon>Bivalvia</taxon>
        <taxon>Autobranchia</taxon>
        <taxon>Heteroconchia</taxon>
        <taxon>Palaeoheterodonta</taxon>
        <taxon>Unionida</taxon>
        <taxon>Unionoidea</taxon>
        <taxon>Unionidae</taxon>
        <taxon>Unioninae</taxon>
        <taxon>Sinanodonta</taxon>
    </lineage>
</organism>
<dbReference type="EMBL" id="JBJQND010000018">
    <property type="protein sequence ID" value="KAL3836759.1"/>
    <property type="molecule type" value="Genomic_DNA"/>
</dbReference>
<dbReference type="Pfam" id="PF25508">
    <property type="entry name" value="TRPM2"/>
    <property type="match status" value="1"/>
</dbReference>
<proteinExistence type="predicted"/>
<feature type="transmembrane region" description="Helical" evidence="5">
    <location>
        <begin position="186"/>
        <end position="205"/>
    </location>
</feature>
<evidence type="ECO:0000256" key="4">
    <source>
        <dbReference type="ARBA" id="ARBA00023136"/>
    </source>
</evidence>
<evidence type="ECO:0000259" key="7">
    <source>
        <dbReference type="Pfam" id="PF25508"/>
    </source>
</evidence>
<feature type="non-terminal residue" evidence="8">
    <location>
        <position position="1"/>
    </location>
</feature>
<keyword evidence="9" id="KW-1185">Reference proteome</keyword>
<dbReference type="InterPro" id="IPR050927">
    <property type="entry name" value="TRPM"/>
</dbReference>